<name>A0A645DYQ7_9ZZZZ</name>
<dbReference type="InterPro" id="IPR020449">
    <property type="entry name" value="Tscrpt_reg_AraC-type_HTH"/>
</dbReference>
<dbReference type="GO" id="GO:0043565">
    <property type="term" value="F:sequence-specific DNA binding"/>
    <property type="evidence" value="ECO:0007669"/>
    <property type="project" value="InterPro"/>
</dbReference>
<dbReference type="InterPro" id="IPR018060">
    <property type="entry name" value="HTH_AraC"/>
</dbReference>
<feature type="domain" description="HTH araC/xylS-type" evidence="4">
    <location>
        <begin position="164"/>
        <end position="262"/>
    </location>
</feature>
<dbReference type="PRINTS" id="PR00032">
    <property type="entry name" value="HTHARAC"/>
</dbReference>
<evidence type="ECO:0000256" key="1">
    <source>
        <dbReference type="ARBA" id="ARBA00023015"/>
    </source>
</evidence>
<dbReference type="Gene3D" id="1.10.10.60">
    <property type="entry name" value="Homeodomain-like"/>
    <property type="match status" value="1"/>
</dbReference>
<dbReference type="PANTHER" id="PTHR43280:SF28">
    <property type="entry name" value="HTH-TYPE TRANSCRIPTIONAL ACTIVATOR RHAS"/>
    <property type="match status" value="1"/>
</dbReference>
<dbReference type="EMBL" id="VSSQ01041123">
    <property type="protein sequence ID" value="MPM94507.1"/>
    <property type="molecule type" value="Genomic_DNA"/>
</dbReference>
<dbReference type="InterPro" id="IPR037923">
    <property type="entry name" value="HTH-like"/>
</dbReference>
<dbReference type="SMART" id="SM00342">
    <property type="entry name" value="HTH_ARAC"/>
    <property type="match status" value="1"/>
</dbReference>
<gene>
    <name evidence="5" type="primary">rhaR_139</name>
    <name evidence="5" type="ORF">SDC9_141653</name>
</gene>
<evidence type="ECO:0000256" key="2">
    <source>
        <dbReference type="ARBA" id="ARBA00023125"/>
    </source>
</evidence>
<dbReference type="GO" id="GO:0003700">
    <property type="term" value="F:DNA-binding transcription factor activity"/>
    <property type="evidence" value="ECO:0007669"/>
    <property type="project" value="InterPro"/>
</dbReference>
<dbReference type="InterPro" id="IPR003313">
    <property type="entry name" value="AraC-bd"/>
</dbReference>
<dbReference type="SUPFAM" id="SSF51215">
    <property type="entry name" value="Regulatory protein AraC"/>
    <property type="match status" value="1"/>
</dbReference>
<reference evidence="5" key="1">
    <citation type="submission" date="2019-08" db="EMBL/GenBank/DDBJ databases">
        <authorList>
            <person name="Kucharzyk K."/>
            <person name="Murdoch R.W."/>
            <person name="Higgins S."/>
            <person name="Loffler F."/>
        </authorList>
    </citation>
    <scope>NUCLEOTIDE SEQUENCE</scope>
</reference>
<dbReference type="Gene3D" id="2.60.120.280">
    <property type="entry name" value="Regulatory protein AraC"/>
    <property type="match status" value="1"/>
</dbReference>
<evidence type="ECO:0000313" key="5">
    <source>
        <dbReference type="EMBL" id="MPM94507.1"/>
    </source>
</evidence>
<keyword evidence="3" id="KW-0804">Transcription</keyword>
<dbReference type="Pfam" id="PF02311">
    <property type="entry name" value="AraC_binding"/>
    <property type="match status" value="1"/>
</dbReference>
<dbReference type="PROSITE" id="PS01124">
    <property type="entry name" value="HTH_ARAC_FAMILY_2"/>
    <property type="match status" value="1"/>
</dbReference>
<evidence type="ECO:0000256" key="3">
    <source>
        <dbReference type="ARBA" id="ARBA00023163"/>
    </source>
</evidence>
<organism evidence="5">
    <name type="scientific">bioreactor metagenome</name>
    <dbReference type="NCBI Taxonomy" id="1076179"/>
    <lineage>
        <taxon>unclassified sequences</taxon>
        <taxon>metagenomes</taxon>
        <taxon>ecological metagenomes</taxon>
    </lineage>
</organism>
<keyword evidence="2" id="KW-0238">DNA-binding</keyword>
<comment type="caution">
    <text evidence="5">The sequence shown here is derived from an EMBL/GenBank/DDBJ whole genome shotgun (WGS) entry which is preliminary data.</text>
</comment>
<sequence>MFVTEGRGRMNVAGKDFELGAGDFLLVPANRRQEYSQLGEARWCFFWFHLEPKTPWLQVPLEIPMQGRSDDMNFLKSSMFGFFIEVISTLQTIPGDLRRMLRFYQDSLPLSDTLNAFRLKMTHSHFYSDELADLHADTIVTYLKREIKSLLLRLDEDESHNRLEKLLGILAGRLDFPWDLKQMAVLVNMSVPTLIRHSRKAYPSTLMQILYAMRMKYAAQLLLSSERPVAEIAARVGYKNTTSFSTAFRKEFHLSPREYRNRNRHEKVAQLPFVRYEAILSE</sequence>
<proteinExistence type="predicted"/>
<dbReference type="Pfam" id="PF12833">
    <property type="entry name" value="HTH_18"/>
    <property type="match status" value="1"/>
</dbReference>
<keyword evidence="1" id="KW-0805">Transcription regulation</keyword>
<dbReference type="InterPro" id="IPR009057">
    <property type="entry name" value="Homeodomain-like_sf"/>
</dbReference>
<protein>
    <submittedName>
        <fullName evidence="5">HTH-type transcriptional activator RhaR</fullName>
    </submittedName>
</protein>
<evidence type="ECO:0000259" key="4">
    <source>
        <dbReference type="PROSITE" id="PS01124"/>
    </source>
</evidence>
<dbReference type="PANTHER" id="PTHR43280">
    <property type="entry name" value="ARAC-FAMILY TRANSCRIPTIONAL REGULATOR"/>
    <property type="match status" value="1"/>
</dbReference>
<dbReference type="SUPFAM" id="SSF46689">
    <property type="entry name" value="Homeodomain-like"/>
    <property type="match status" value="1"/>
</dbReference>
<accession>A0A645DYQ7</accession>
<dbReference type="AlphaFoldDB" id="A0A645DYQ7"/>